<keyword evidence="3" id="KW-1133">Transmembrane helix</keyword>
<evidence type="ECO:0000259" key="4">
    <source>
        <dbReference type="PROSITE" id="PS50887"/>
    </source>
</evidence>
<keyword evidence="3" id="KW-0812">Transmembrane</keyword>
<sequence length="401" mass="43969">MALSKLFHHGSASKAPSRLGSLFIFAVLVLAVMLAGSSWLSSQTLQERRIAYDYEMRAREVLSETTRLRLAALSAMNSERGYLITRDDTYLNAVESDGTALRAGLSRLQGLLADDPAYTLTLVRLERRIENHLNTVSTMVTLASEGREAEVMRRVSAGEGRQAMAAIAEVIDRLEQSESDSLAQRTARLETLRDQSERMQRVLGVVGLALLLLGTIAAIMLRRSLLRESSANDELRRIALTDDLTGLANRREVLRSLDRMIASSRRDGRPLSIAILDIDRFKQVNDRYGHPAGDEVIRMVGKLTSSFMREQDLVGRLGGEEFIVAFPDCDAASAMQACERLRSAIAGTTIITEGGDVLNITLSSGVAQFGANSDRTRLIARADAALYDAKEGGRDQVRLAA</sequence>
<proteinExistence type="predicted"/>
<dbReference type="Proteomes" id="UP000461409">
    <property type="component" value="Unassembled WGS sequence"/>
</dbReference>
<dbReference type="AlphaFoldDB" id="A0A844XBI6"/>
<dbReference type="InterPro" id="IPR043128">
    <property type="entry name" value="Rev_trsase/Diguanyl_cyclase"/>
</dbReference>
<protein>
    <recommendedName>
        <fullName evidence="1">diguanylate cyclase</fullName>
        <ecNumber evidence="1">2.7.7.65</ecNumber>
    </recommendedName>
</protein>
<keyword evidence="3" id="KW-0472">Membrane</keyword>
<evidence type="ECO:0000313" key="6">
    <source>
        <dbReference type="Proteomes" id="UP000461409"/>
    </source>
</evidence>
<dbReference type="GO" id="GO:0052621">
    <property type="term" value="F:diguanylate cyclase activity"/>
    <property type="evidence" value="ECO:0007669"/>
    <property type="project" value="UniProtKB-EC"/>
</dbReference>
<dbReference type="GO" id="GO:0005886">
    <property type="term" value="C:plasma membrane"/>
    <property type="evidence" value="ECO:0007669"/>
    <property type="project" value="TreeGrafter"/>
</dbReference>
<dbReference type="PANTHER" id="PTHR45138:SF9">
    <property type="entry name" value="DIGUANYLATE CYCLASE DGCM-RELATED"/>
    <property type="match status" value="1"/>
</dbReference>
<comment type="caution">
    <text evidence="5">The sequence shown here is derived from an EMBL/GenBank/DDBJ whole genome shotgun (WGS) entry which is preliminary data.</text>
</comment>
<feature type="domain" description="GGDEF" evidence="4">
    <location>
        <begin position="269"/>
        <end position="401"/>
    </location>
</feature>
<gene>
    <name evidence="5" type="ORF">GRF63_07975</name>
</gene>
<dbReference type="CDD" id="cd01949">
    <property type="entry name" value="GGDEF"/>
    <property type="match status" value="1"/>
</dbReference>
<dbReference type="GO" id="GO:1902201">
    <property type="term" value="P:negative regulation of bacterial-type flagellum-dependent cell motility"/>
    <property type="evidence" value="ECO:0007669"/>
    <property type="project" value="TreeGrafter"/>
</dbReference>
<feature type="transmembrane region" description="Helical" evidence="3">
    <location>
        <begin position="202"/>
        <end position="221"/>
    </location>
</feature>
<dbReference type="InterPro" id="IPR029787">
    <property type="entry name" value="Nucleotide_cyclase"/>
</dbReference>
<dbReference type="RefSeq" id="WP_160485508.1">
    <property type="nucleotide sequence ID" value="NZ_WUBR01000002.1"/>
</dbReference>
<dbReference type="FunFam" id="3.30.70.270:FF:000001">
    <property type="entry name" value="Diguanylate cyclase domain protein"/>
    <property type="match status" value="1"/>
</dbReference>
<dbReference type="Gene3D" id="3.30.70.270">
    <property type="match status" value="1"/>
</dbReference>
<feature type="transmembrane region" description="Helical" evidence="3">
    <location>
        <begin position="20"/>
        <end position="40"/>
    </location>
</feature>
<dbReference type="EC" id="2.7.7.65" evidence="1"/>
<comment type="catalytic activity">
    <reaction evidence="2">
        <text>2 GTP = 3',3'-c-di-GMP + 2 diphosphate</text>
        <dbReference type="Rhea" id="RHEA:24898"/>
        <dbReference type="ChEBI" id="CHEBI:33019"/>
        <dbReference type="ChEBI" id="CHEBI:37565"/>
        <dbReference type="ChEBI" id="CHEBI:58805"/>
        <dbReference type="EC" id="2.7.7.65"/>
    </reaction>
</comment>
<evidence type="ECO:0000313" key="5">
    <source>
        <dbReference type="EMBL" id="MWV27841.1"/>
    </source>
</evidence>
<dbReference type="SMART" id="SM00267">
    <property type="entry name" value="GGDEF"/>
    <property type="match status" value="1"/>
</dbReference>
<dbReference type="NCBIfam" id="TIGR00254">
    <property type="entry name" value="GGDEF"/>
    <property type="match status" value="1"/>
</dbReference>
<reference evidence="5 6" key="1">
    <citation type="submission" date="2019-12" db="EMBL/GenBank/DDBJ databases">
        <authorList>
            <person name="Lee S.D."/>
        </authorList>
    </citation>
    <scope>NUCLEOTIDE SEQUENCE [LARGE SCALE GENOMIC DNA]</scope>
    <source>
        <strain evidence="5 6">GH3-10</strain>
    </source>
</reference>
<dbReference type="EMBL" id="WUBR01000002">
    <property type="protein sequence ID" value="MWV27841.1"/>
    <property type="molecule type" value="Genomic_DNA"/>
</dbReference>
<dbReference type="InterPro" id="IPR050469">
    <property type="entry name" value="Diguanylate_Cyclase"/>
</dbReference>
<dbReference type="Pfam" id="PF00990">
    <property type="entry name" value="GGDEF"/>
    <property type="match status" value="1"/>
</dbReference>
<dbReference type="InterPro" id="IPR007891">
    <property type="entry name" value="CHASE3"/>
</dbReference>
<name>A0A844XBI6_9SPHN</name>
<keyword evidence="6" id="KW-1185">Reference proteome</keyword>
<dbReference type="SUPFAM" id="SSF55073">
    <property type="entry name" value="Nucleotide cyclase"/>
    <property type="match status" value="1"/>
</dbReference>
<accession>A0A844XBI6</accession>
<reference evidence="5 6" key="2">
    <citation type="submission" date="2020-02" db="EMBL/GenBank/DDBJ databases">
        <title>Erythrobacter dongmakensis sp. nov., isolated from a tidal mudflat.</title>
        <authorList>
            <person name="Kim I.S."/>
        </authorList>
    </citation>
    <scope>NUCLEOTIDE SEQUENCE [LARGE SCALE GENOMIC DNA]</scope>
    <source>
        <strain evidence="5 6">GH3-10</strain>
    </source>
</reference>
<evidence type="ECO:0000256" key="2">
    <source>
        <dbReference type="ARBA" id="ARBA00034247"/>
    </source>
</evidence>
<organism evidence="5 6">
    <name type="scientific">Aurantiacibacter rhizosphaerae</name>
    <dbReference type="NCBI Taxonomy" id="2691582"/>
    <lineage>
        <taxon>Bacteria</taxon>
        <taxon>Pseudomonadati</taxon>
        <taxon>Pseudomonadota</taxon>
        <taxon>Alphaproteobacteria</taxon>
        <taxon>Sphingomonadales</taxon>
        <taxon>Erythrobacteraceae</taxon>
        <taxon>Aurantiacibacter</taxon>
    </lineage>
</organism>
<evidence type="ECO:0000256" key="3">
    <source>
        <dbReference type="SAM" id="Phobius"/>
    </source>
</evidence>
<dbReference type="GO" id="GO:0043709">
    <property type="term" value="P:cell adhesion involved in single-species biofilm formation"/>
    <property type="evidence" value="ECO:0007669"/>
    <property type="project" value="TreeGrafter"/>
</dbReference>
<dbReference type="InterPro" id="IPR000160">
    <property type="entry name" value="GGDEF_dom"/>
</dbReference>
<evidence type="ECO:0000256" key="1">
    <source>
        <dbReference type="ARBA" id="ARBA00012528"/>
    </source>
</evidence>
<dbReference type="CDD" id="cd19410">
    <property type="entry name" value="HK9-like_sensor"/>
    <property type="match status" value="1"/>
</dbReference>
<dbReference type="PANTHER" id="PTHR45138">
    <property type="entry name" value="REGULATORY COMPONENTS OF SENSORY TRANSDUCTION SYSTEM"/>
    <property type="match status" value="1"/>
</dbReference>
<dbReference type="Pfam" id="PF05227">
    <property type="entry name" value="CHASE3"/>
    <property type="match status" value="1"/>
</dbReference>
<dbReference type="PROSITE" id="PS50887">
    <property type="entry name" value="GGDEF"/>
    <property type="match status" value="1"/>
</dbReference>